<dbReference type="Pfam" id="PF00108">
    <property type="entry name" value="Thiolase_N"/>
    <property type="match status" value="1"/>
</dbReference>
<feature type="domain" description="Letm1 RBD" evidence="14">
    <location>
        <begin position="201"/>
        <end position="436"/>
    </location>
</feature>
<keyword evidence="16" id="KW-1185">Reference proteome</keyword>
<dbReference type="OrthoDB" id="5404651at2759"/>
<evidence type="ECO:0000256" key="9">
    <source>
        <dbReference type="ARBA" id="ARBA00023315"/>
    </source>
</evidence>
<dbReference type="Pfam" id="PF26561">
    <property type="entry name" value="LETM1_C"/>
    <property type="match status" value="1"/>
</dbReference>
<dbReference type="InterPro" id="IPR016039">
    <property type="entry name" value="Thiolase-like"/>
</dbReference>
<protein>
    <recommendedName>
        <fullName evidence="10">acetyl-CoA C-acyltransferase</fullName>
        <ecNumber evidence="10">2.3.1.16</ecNumber>
    </recommendedName>
</protein>
<dbReference type="Proteomes" id="UP000078046">
    <property type="component" value="Unassembled WGS sequence"/>
</dbReference>
<feature type="transmembrane region" description="Helical" evidence="13">
    <location>
        <begin position="155"/>
        <end position="178"/>
    </location>
</feature>
<dbReference type="InterPro" id="IPR020613">
    <property type="entry name" value="Thiolase_CS"/>
</dbReference>
<dbReference type="InterPro" id="IPR002155">
    <property type="entry name" value="Thiolase"/>
</dbReference>
<dbReference type="InterPro" id="IPR059005">
    <property type="entry name" value="LETM1_C"/>
</dbReference>
<accession>A0A177AX44</accession>
<dbReference type="CDD" id="cd00751">
    <property type="entry name" value="thiolase"/>
    <property type="match status" value="1"/>
</dbReference>
<dbReference type="PROSITE" id="PS51758">
    <property type="entry name" value="LETM1_RBD"/>
    <property type="match status" value="1"/>
</dbReference>
<keyword evidence="8 11" id="KW-0496">Mitochondrion</keyword>
<dbReference type="FunFam" id="3.40.47.10:FF:000011">
    <property type="entry name" value="3-ketoacyl-CoA thiolase"/>
    <property type="match status" value="1"/>
</dbReference>
<dbReference type="NCBIfam" id="TIGR01930">
    <property type="entry name" value="AcCoA-C-Actrans"/>
    <property type="match status" value="1"/>
</dbReference>
<keyword evidence="4" id="KW-0963">Cytoplasm</keyword>
<comment type="similarity">
    <text evidence="3">Belongs to the thiolase-like superfamily. Thiolase family.</text>
</comment>
<evidence type="ECO:0000256" key="6">
    <source>
        <dbReference type="ARBA" id="ARBA00022832"/>
    </source>
</evidence>
<dbReference type="PANTHER" id="PTHR18919:SF153">
    <property type="entry name" value="TRIFUNCTIONAL ENZYME SUBUNIT BETA, MITOCHONDRIAL"/>
    <property type="match status" value="1"/>
</dbReference>
<keyword evidence="6" id="KW-0276">Fatty acid metabolism</keyword>
<proteinExistence type="inferred from homology"/>
<comment type="caution">
    <text evidence="15">The sequence shown here is derived from an EMBL/GenBank/DDBJ whole genome shotgun (WGS) entry which is preliminary data.</text>
</comment>
<dbReference type="PROSITE" id="PS00737">
    <property type="entry name" value="THIOLASE_2"/>
    <property type="match status" value="1"/>
</dbReference>
<evidence type="ECO:0000256" key="3">
    <source>
        <dbReference type="ARBA" id="ARBA00010982"/>
    </source>
</evidence>
<dbReference type="PANTHER" id="PTHR18919">
    <property type="entry name" value="ACETYL-COA C-ACYLTRANSFERASE"/>
    <property type="match status" value="1"/>
</dbReference>
<feature type="coiled-coil region" evidence="12">
    <location>
        <begin position="483"/>
        <end position="540"/>
    </location>
</feature>
<evidence type="ECO:0000256" key="4">
    <source>
        <dbReference type="ARBA" id="ARBA00022490"/>
    </source>
</evidence>
<dbReference type="PROSITE" id="PS00099">
    <property type="entry name" value="THIOLASE_3"/>
    <property type="match status" value="1"/>
</dbReference>
<dbReference type="GO" id="GO:0003988">
    <property type="term" value="F:acetyl-CoA C-acyltransferase activity"/>
    <property type="evidence" value="ECO:0007669"/>
    <property type="project" value="UniProtKB-EC"/>
</dbReference>
<evidence type="ECO:0000313" key="15">
    <source>
        <dbReference type="EMBL" id="OAF66597.1"/>
    </source>
</evidence>
<evidence type="ECO:0000256" key="5">
    <source>
        <dbReference type="ARBA" id="ARBA00022679"/>
    </source>
</evidence>
<dbReference type="InterPro" id="IPR033122">
    <property type="entry name" value="LETM1-like_RBD"/>
</dbReference>
<keyword evidence="13" id="KW-0472">Membrane</keyword>
<gene>
    <name evidence="15" type="ORF">A3Q56_05682</name>
</gene>
<dbReference type="Pfam" id="PF07766">
    <property type="entry name" value="LETM1_RBD"/>
    <property type="match status" value="1"/>
</dbReference>
<dbReference type="AlphaFoldDB" id="A0A177AX44"/>
<evidence type="ECO:0000256" key="10">
    <source>
        <dbReference type="ARBA" id="ARBA00024073"/>
    </source>
</evidence>
<keyword evidence="5" id="KW-0808">Transferase</keyword>
<dbReference type="GO" id="GO:0006635">
    <property type="term" value="P:fatty acid beta-oxidation"/>
    <property type="evidence" value="ECO:0007669"/>
    <property type="project" value="TreeGrafter"/>
</dbReference>
<dbReference type="GO" id="GO:0005739">
    <property type="term" value="C:mitochondrion"/>
    <property type="evidence" value="ECO:0007669"/>
    <property type="project" value="UniProtKB-SubCell"/>
</dbReference>
<dbReference type="InterPro" id="IPR020617">
    <property type="entry name" value="Thiolase_C"/>
</dbReference>
<evidence type="ECO:0000256" key="12">
    <source>
        <dbReference type="SAM" id="Coils"/>
    </source>
</evidence>
<name>A0A177AX44_9BILA</name>
<evidence type="ECO:0000313" key="16">
    <source>
        <dbReference type="Proteomes" id="UP000078046"/>
    </source>
</evidence>
<keyword evidence="9" id="KW-0012">Acyltransferase</keyword>
<dbReference type="EC" id="2.3.1.16" evidence="10"/>
<dbReference type="Pfam" id="PF02803">
    <property type="entry name" value="Thiolase_C"/>
    <property type="match status" value="1"/>
</dbReference>
<dbReference type="InterPro" id="IPR020610">
    <property type="entry name" value="Thiolase_AS"/>
</dbReference>
<evidence type="ECO:0000259" key="14">
    <source>
        <dbReference type="PROSITE" id="PS51758"/>
    </source>
</evidence>
<evidence type="ECO:0000256" key="1">
    <source>
        <dbReference type="ARBA" id="ARBA00004173"/>
    </source>
</evidence>
<keyword evidence="12" id="KW-0175">Coiled coil</keyword>
<dbReference type="SUPFAM" id="SSF53901">
    <property type="entry name" value="Thiolase-like"/>
    <property type="match status" value="2"/>
</dbReference>
<evidence type="ECO:0000256" key="2">
    <source>
        <dbReference type="ARBA" id="ARBA00005005"/>
    </source>
</evidence>
<dbReference type="GO" id="GO:0043022">
    <property type="term" value="F:ribosome binding"/>
    <property type="evidence" value="ECO:0007669"/>
    <property type="project" value="InterPro"/>
</dbReference>
<dbReference type="Gene3D" id="3.40.47.10">
    <property type="match status" value="1"/>
</dbReference>
<organism evidence="15 16">
    <name type="scientific">Intoshia linei</name>
    <dbReference type="NCBI Taxonomy" id="1819745"/>
    <lineage>
        <taxon>Eukaryota</taxon>
        <taxon>Metazoa</taxon>
        <taxon>Spiralia</taxon>
        <taxon>Lophotrochozoa</taxon>
        <taxon>Mesozoa</taxon>
        <taxon>Orthonectida</taxon>
        <taxon>Rhopaluridae</taxon>
        <taxon>Intoshia</taxon>
    </lineage>
</organism>
<dbReference type="InterPro" id="IPR020616">
    <property type="entry name" value="Thiolase_N"/>
</dbReference>
<evidence type="ECO:0000256" key="7">
    <source>
        <dbReference type="ARBA" id="ARBA00023098"/>
    </source>
</evidence>
<evidence type="ECO:0000256" key="11">
    <source>
        <dbReference type="PROSITE-ProRule" id="PRU01094"/>
    </source>
</evidence>
<evidence type="ECO:0000256" key="13">
    <source>
        <dbReference type="SAM" id="Phobius"/>
    </source>
</evidence>
<keyword evidence="13" id="KW-1133">Transmembrane helix</keyword>
<keyword evidence="13" id="KW-0812">Transmembrane</keyword>
<keyword evidence="7" id="KW-0443">Lipid metabolism</keyword>
<dbReference type="EMBL" id="LWCA01000884">
    <property type="protein sequence ID" value="OAF66597.1"/>
    <property type="molecule type" value="Genomic_DNA"/>
</dbReference>
<comment type="subcellular location">
    <subcellularLocation>
        <location evidence="1">Mitochondrion</location>
    </subcellularLocation>
</comment>
<evidence type="ECO:0000256" key="8">
    <source>
        <dbReference type="ARBA" id="ARBA00023128"/>
    </source>
</evidence>
<sequence>MQNKSLIESVEMLNLRKMITFSNIYSKRFNYTYKSSQIYLLKNINKYHVPCCAHLQTKNANQETKIDNSPHSKTTDIGRSYIQKKTETSKPNIVNITVKPSLYQRFKAELVRYKDGFRLFFIEIKISTRLLNKVTRGVGLTRREKQQLIRTISDIFRMLPFTVFLVVPFMEFLLPFAIKLFPGMLPSTFNEKDKELTKIEKKLKVKLEMAKFLQDTIEASNVTNLSLKSNNDSVTQESFFLFLNKIRTKDISVDNKDIIKFSKLFENEITLESLNHSQLAALSRLIDISPIGTNLFLRFQIKIKLRQLKKDDELIMAEGIDSLTHRELQEANRARGMRSLGVTQDKLRIQLEQWLDLHLNNRVPTSLLLLSRTLYLPECLTKEEKLKATISSLPMEAEKSAAELLSEVTGMEPHPSKKIEEIKMEEAAIAAESIKDTDTIKTLPDELLKDHALNLSDDSELNKAVKTSSLLTEDGPGNEKEQLVRLKEDVGEYNDDLKDLRDVAESIGYKGDKITMTKGAKRLKKKLFKLISQMDKLNIDSNPTNDKNEISFLHDIMEIVKFSEKMKKMNSDEKLRFISPIFSSNDADSETNIDKAIRVMELLNKDVKNLNDIELRELVNLFENRKVSFLHSSSIRKNVISNKDNVVLVDAVRTPFLMSGTDYKSCQPHDLLRHAFLGLRHKLQFDVDLIDYIVAGTVIQEVKTPNVTRDAALGAGYSLKTPCHTVTQACVSSSQAIASAIQMIATNQAETVVSGGIDFMSDVPIRHSRAMRQLMLNMNKTKTMAGRISLIMSMLNPKNLMPELPSVSEYTSNETMGHSGDRLAAAFGITRREQDEYALRSHKLAHKAQEEGNLSDVIPVRMPNSIVTKDNGIKLSSIEKLSSLKPAFIKPHGTVTAANSSFLSDGASAALIMSESKAFSLNLKPKAYLRDYVFVSQDPVDELLLGPAYATPKILNKCKLKMSDIDVFEFHEAFAGQILANIRALDSETFCRKSHGFPCVGAPDMSKFNNWGGSLSIGHPFGATGVRLVVTAANRLIHEDGKFGLVAACAAGGIGHAMLIERYPQ</sequence>
<comment type="pathway">
    <text evidence="2">Lipid metabolism; fatty acid beta-oxidation.</text>
</comment>
<reference evidence="15 16" key="1">
    <citation type="submission" date="2016-04" db="EMBL/GenBank/DDBJ databases">
        <title>The genome of Intoshia linei affirms orthonectids as highly simplified spiralians.</title>
        <authorList>
            <person name="Mikhailov K.V."/>
            <person name="Slusarev G.S."/>
            <person name="Nikitin M.A."/>
            <person name="Logacheva M.D."/>
            <person name="Penin A."/>
            <person name="Aleoshin V."/>
            <person name="Panchin Y.V."/>
        </authorList>
    </citation>
    <scope>NUCLEOTIDE SEQUENCE [LARGE SCALE GENOMIC DNA]</scope>
    <source>
        <strain evidence="15">Intl2013</strain>
        <tissue evidence="15">Whole animal</tissue>
    </source>
</reference>